<evidence type="ECO:0000313" key="2">
    <source>
        <dbReference type="EMBL" id="BCI67098.1"/>
    </source>
</evidence>
<proteinExistence type="predicted"/>
<feature type="transmembrane region" description="Helical" evidence="1">
    <location>
        <begin position="66"/>
        <end position="89"/>
    </location>
</feature>
<dbReference type="RefSeq" id="WP_010666894.1">
    <property type="nucleotide sequence ID" value="NZ_AP023326.1"/>
</dbReference>
<evidence type="ECO:0000256" key="1">
    <source>
        <dbReference type="SAM" id="Phobius"/>
    </source>
</evidence>
<reference evidence="2 3" key="1">
    <citation type="submission" date="2020-07" db="EMBL/GenBank/DDBJ databases">
        <title>Complete Genome Sequence of an acetic acid bacterium, Acetobacter aceti JCM20276.</title>
        <authorList>
            <person name="Hirose Y."/>
            <person name="Mihara H."/>
        </authorList>
    </citation>
    <scope>NUCLEOTIDE SEQUENCE [LARGE SCALE GENOMIC DNA]</scope>
    <source>
        <strain evidence="2 3">JCM20276</strain>
    </source>
</reference>
<keyword evidence="1" id="KW-0812">Transmembrane</keyword>
<organism evidence="2 3">
    <name type="scientific">Acetobacter aceti</name>
    <dbReference type="NCBI Taxonomy" id="435"/>
    <lineage>
        <taxon>Bacteria</taxon>
        <taxon>Pseudomonadati</taxon>
        <taxon>Pseudomonadota</taxon>
        <taxon>Alphaproteobacteria</taxon>
        <taxon>Acetobacterales</taxon>
        <taxon>Acetobacteraceae</taxon>
        <taxon>Acetobacter</taxon>
        <taxon>Acetobacter subgen. Acetobacter</taxon>
    </lineage>
</organism>
<name>A0A6S6PH05_ACEAC</name>
<keyword evidence="1" id="KW-0472">Membrane</keyword>
<sequence>MAFSSYYLPRLLIAALLAYPAGLVVATFLPHLLHMPRPDSFFVAQVGAVIVVPTTVLTIFGTRSLLGGLLAAVAVIAATMLIALPLAAFGPQ</sequence>
<dbReference type="AlphaFoldDB" id="A0A6S6PH05"/>
<dbReference type="Proteomes" id="UP000515220">
    <property type="component" value="Chromosome"/>
</dbReference>
<evidence type="ECO:0000313" key="3">
    <source>
        <dbReference type="Proteomes" id="UP000515220"/>
    </source>
</evidence>
<accession>A0A6S6PH05</accession>
<feature type="transmembrane region" description="Helical" evidence="1">
    <location>
        <begin position="41"/>
        <end position="60"/>
    </location>
</feature>
<protein>
    <submittedName>
        <fullName evidence="2">Uncharacterized protein</fullName>
    </submittedName>
</protein>
<dbReference type="EMBL" id="AP023326">
    <property type="protein sequence ID" value="BCI67098.1"/>
    <property type="molecule type" value="Genomic_DNA"/>
</dbReference>
<feature type="transmembrane region" description="Helical" evidence="1">
    <location>
        <begin position="6"/>
        <end position="29"/>
    </location>
</feature>
<gene>
    <name evidence="2" type="ORF">AAJCM20276_17220</name>
</gene>
<keyword evidence="1" id="KW-1133">Transmembrane helix</keyword>